<evidence type="ECO:0000313" key="1">
    <source>
        <dbReference type="EMBL" id="GBN47653.1"/>
    </source>
</evidence>
<accession>A0A4Y2P9F1</accession>
<sequence length="158" mass="18738">MEPSEYDFITGFESQYKIVRQYIDNLKRVNDRLLLKGEMLVWKADVVFPDSTIEEFNLTFIEAVKFLIRNGRKHINAWTLHFEAHGDFFGAVIYAKRIRETVIDFEYAASCVLKATAEFEMLNDSKKMFLAEQAERKNQIKKKQKKFDSRYVVNNMKF</sequence>
<reference evidence="1 2" key="1">
    <citation type="journal article" date="2019" name="Sci. Rep.">
        <title>Orb-weaving spider Araneus ventricosus genome elucidates the spidroin gene catalogue.</title>
        <authorList>
            <person name="Kono N."/>
            <person name="Nakamura H."/>
            <person name="Ohtoshi R."/>
            <person name="Moran D.A.P."/>
            <person name="Shinohara A."/>
            <person name="Yoshida Y."/>
            <person name="Fujiwara M."/>
            <person name="Mori M."/>
            <person name="Tomita M."/>
            <person name="Arakawa K."/>
        </authorList>
    </citation>
    <scope>NUCLEOTIDE SEQUENCE [LARGE SCALE GENOMIC DNA]</scope>
</reference>
<name>A0A4Y2P9F1_ARAVE</name>
<proteinExistence type="predicted"/>
<dbReference type="AlphaFoldDB" id="A0A4Y2P9F1"/>
<comment type="caution">
    <text evidence="1">The sequence shown here is derived from an EMBL/GenBank/DDBJ whole genome shotgun (WGS) entry which is preliminary data.</text>
</comment>
<evidence type="ECO:0000313" key="2">
    <source>
        <dbReference type="Proteomes" id="UP000499080"/>
    </source>
</evidence>
<gene>
    <name evidence="1" type="ORF">AVEN_261632_1</name>
</gene>
<organism evidence="1 2">
    <name type="scientific">Araneus ventricosus</name>
    <name type="common">Orbweaver spider</name>
    <name type="synonym">Epeira ventricosa</name>
    <dbReference type="NCBI Taxonomy" id="182803"/>
    <lineage>
        <taxon>Eukaryota</taxon>
        <taxon>Metazoa</taxon>
        <taxon>Ecdysozoa</taxon>
        <taxon>Arthropoda</taxon>
        <taxon>Chelicerata</taxon>
        <taxon>Arachnida</taxon>
        <taxon>Araneae</taxon>
        <taxon>Araneomorphae</taxon>
        <taxon>Entelegynae</taxon>
        <taxon>Araneoidea</taxon>
        <taxon>Araneidae</taxon>
        <taxon>Araneus</taxon>
    </lineage>
</organism>
<dbReference type="Proteomes" id="UP000499080">
    <property type="component" value="Unassembled WGS sequence"/>
</dbReference>
<dbReference type="EMBL" id="BGPR01010713">
    <property type="protein sequence ID" value="GBN47653.1"/>
    <property type="molecule type" value="Genomic_DNA"/>
</dbReference>
<protein>
    <submittedName>
        <fullName evidence="1">Uncharacterized protein</fullName>
    </submittedName>
</protein>
<keyword evidence="2" id="KW-1185">Reference proteome</keyword>